<organism evidence="10">
    <name type="scientific">uncultured Bacteroidota bacterium</name>
    <dbReference type="NCBI Taxonomy" id="152509"/>
    <lineage>
        <taxon>Bacteria</taxon>
        <taxon>Pseudomonadati</taxon>
        <taxon>Bacteroidota</taxon>
        <taxon>environmental samples</taxon>
    </lineage>
</organism>
<evidence type="ECO:0000259" key="9">
    <source>
        <dbReference type="PROSITE" id="PS50106"/>
    </source>
</evidence>
<keyword evidence="5" id="KW-0378">Hydrolase</keyword>
<dbReference type="SMART" id="SM00228">
    <property type="entry name" value="PDZ"/>
    <property type="match status" value="2"/>
</dbReference>
<keyword evidence="4" id="KW-0677">Repeat</keyword>
<feature type="active site" description="Charge relay system" evidence="7">
    <location>
        <position position="110"/>
    </location>
</feature>
<gene>
    <name evidence="10" type="ORF">HGMM_F52E02C25</name>
</gene>
<feature type="binding site" evidence="8">
    <location>
        <begin position="215"/>
        <end position="217"/>
    </location>
    <ligand>
        <name>substrate</name>
    </ligand>
</feature>
<dbReference type="Gene3D" id="2.40.10.120">
    <property type="match status" value="1"/>
</dbReference>
<dbReference type="SUPFAM" id="SSF50494">
    <property type="entry name" value="Trypsin-like serine proteases"/>
    <property type="match status" value="1"/>
</dbReference>
<feature type="active site" description="Charge relay system" evidence="7">
    <location>
        <position position="140"/>
    </location>
</feature>
<dbReference type="Gene3D" id="2.30.42.10">
    <property type="match status" value="2"/>
</dbReference>
<dbReference type="InterPro" id="IPR001940">
    <property type="entry name" value="Peptidase_S1C"/>
</dbReference>
<evidence type="ECO:0000313" key="10">
    <source>
        <dbReference type="EMBL" id="BAL57842.1"/>
    </source>
</evidence>
<feature type="domain" description="PDZ" evidence="9">
    <location>
        <begin position="261"/>
        <end position="352"/>
    </location>
</feature>
<dbReference type="Pfam" id="PF13180">
    <property type="entry name" value="PDZ_2"/>
    <property type="match status" value="1"/>
</dbReference>
<dbReference type="InterPro" id="IPR011782">
    <property type="entry name" value="Pept_S1C_Do"/>
</dbReference>
<dbReference type="SUPFAM" id="SSF50156">
    <property type="entry name" value="PDZ domain-like"/>
    <property type="match status" value="2"/>
</dbReference>
<dbReference type="Pfam" id="PF13365">
    <property type="entry name" value="Trypsin_2"/>
    <property type="match status" value="1"/>
</dbReference>
<accession>H5SNV6</accession>
<feature type="active site" description="Charge relay system" evidence="7">
    <location>
        <position position="217"/>
    </location>
</feature>
<dbReference type="PROSITE" id="PS50106">
    <property type="entry name" value="PDZ"/>
    <property type="match status" value="1"/>
</dbReference>
<keyword evidence="3" id="KW-0732">Signal</keyword>
<evidence type="ECO:0000256" key="6">
    <source>
        <dbReference type="ARBA" id="ARBA00022825"/>
    </source>
</evidence>
<evidence type="ECO:0000256" key="4">
    <source>
        <dbReference type="ARBA" id="ARBA00022737"/>
    </source>
</evidence>
<dbReference type="PANTHER" id="PTHR22939">
    <property type="entry name" value="SERINE PROTEASE FAMILY S1C HTRA-RELATED"/>
    <property type="match status" value="1"/>
</dbReference>
<evidence type="ECO:0000256" key="3">
    <source>
        <dbReference type="ARBA" id="ARBA00022729"/>
    </source>
</evidence>
<feature type="binding site" evidence="8">
    <location>
        <position position="110"/>
    </location>
    <ligand>
        <name>substrate</name>
    </ligand>
</feature>
<reference evidence="10" key="1">
    <citation type="journal article" date="2005" name="Environ. Microbiol.">
        <title>Genetic and functional properties of uncultivated thermophilic crenarchaeotes from a subsurface gold mine as revealed by analysis of genome fragments.</title>
        <authorList>
            <person name="Nunoura T."/>
            <person name="Hirayama H."/>
            <person name="Takami H."/>
            <person name="Oida H."/>
            <person name="Nishi S."/>
            <person name="Shimamura S."/>
            <person name="Suzuki Y."/>
            <person name="Inagaki F."/>
            <person name="Takai K."/>
            <person name="Nealson K.H."/>
            <person name="Horikoshi K."/>
        </authorList>
    </citation>
    <scope>NUCLEOTIDE SEQUENCE</scope>
</reference>
<dbReference type="GO" id="GO:0004252">
    <property type="term" value="F:serine-type endopeptidase activity"/>
    <property type="evidence" value="ECO:0007669"/>
    <property type="project" value="InterPro"/>
</dbReference>
<name>H5SNV6_9BACT</name>
<protein>
    <submittedName>
        <fullName evidence="10">Serine protease</fullName>
    </submittedName>
</protein>
<keyword evidence="2 10" id="KW-0645">Protease</keyword>
<dbReference type="PANTHER" id="PTHR22939:SF129">
    <property type="entry name" value="SERINE PROTEASE HTRA2, MITOCHONDRIAL"/>
    <property type="match status" value="1"/>
</dbReference>
<proteinExistence type="inferred from homology"/>
<dbReference type="InterPro" id="IPR001478">
    <property type="entry name" value="PDZ"/>
</dbReference>
<evidence type="ECO:0000256" key="7">
    <source>
        <dbReference type="PIRSR" id="PIRSR611782-1"/>
    </source>
</evidence>
<dbReference type="EMBL" id="AP011785">
    <property type="protein sequence ID" value="BAL57842.1"/>
    <property type="molecule type" value="Genomic_DNA"/>
</dbReference>
<feature type="binding site" evidence="8">
    <location>
        <position position="140"/>
    </location>
    <ligand>
        <name>substrate</name>
    </ligand>
</feature>
<reference evidence="10" key="2">
    <citation type="journal article" date="2012" name="PLoS ONE">
        <title>A Deeply Branching Thermophilic Bacterium with an Ancient Acetyl-CoA Pathway Dominates a Subsurface Ecosystem.</title>
        <authorList>
            <person name="Takami H."/>
            <person name="Noguchi H."/>
            <person name="Takaki Y."/>
            <person name="Uchiyama I."/>
            <person name="Toyoda A."/>
            <person name="Nishi S."/>
            <person name="Chee G.-J."/>
            <person name="Arai W."/>
            <person name="Nunoura T."/>
            <person name="Itoh T."/>
            <person name="Hattori M."/>
            <person name="Takai K."/>
        </authorList>
    </citation>
    <scope>NUCLEOTIDE SEQUENCE</scope>
</reference>
<comment type="similarity">
    <text evidence="1">Belongs to the peptidase S1C family.</text>
</comment>
<evidence type="ECO:0000256" key="5">
    <source>
        <dbReference type="ARBA" id="ARBA00022801"/>
    </source>
</evidence>
<dbReference type="InterPro" id="IPR036034">
    <property type="entry name" value="PDZ_sf"/>
</dbReference>
<sequence length="468" mass="50133">MRSLLGNVVVAVVASLTTWWLVRKKTPSAPVPLPQAYLQPAKWEIHPPADFTTAAQIAMPAVVHIRTQNTSDLPPFHRFFLEEPDEDLSFPGTGSGVIISPDGYIVTCYHVIEKASSIQVTLYDNRTFRASVVGTDPSTDLALLKISAEGLPTLEFGDSDNLKVGEWVLAVGNPFNLTSTVTAGIVSAKGRTLGLLKEAFRVESFIQTDAAVNPGNSGGALVDINGKLVGINTAIASTTGTFAGYSFAVPVTIVKKVVEDLREYGKVQRALLGVIIEPLTPDLQKEANVPVSQGAYIRDVYGGSAAEEAGLKPGDVIVEVEGTPIHSAAELTERIARQRPGDRIRVVFYRGSDRREVTVRLKGKSSEETSTPTENALFIPKLEARIRALTPAEKKELGITGGVKVISVSPGPLEAAGVRPGFVITAIDRKPVSSPQELSNLLNDAEGGLLLEGLYRKGEKVYYALSLN</sequence>
<dbReference type="GO" id="GO:0006508">
    <property type="term" value="P:proteolysis"/>
    <property type="evidence" value="ECO:0007669"/>
    <property type="project" value="UniProtKB-KW"/>
</dbReference>
<dbReference type="NCBIfam" id="TIGR02037">
    <property type="entry name" value="degP_htrA_DO"/>
    <property type="match status" value="1"/>
</dbReference>
<evidence type="ECO:0000256" key="8">
    <source>
        <dbReference type="PIRSR" id="PIRSR611782-2"/>
    </source>
</evidence>
<dbReference type="InterPro" id="IPR009003">
    <property type="entry name" value="Peptidase_S1_PA"/>
</dbReference>
<dbReference type="AlphaFoldDB" id="H5SNV6"/>
<evidence type="ECO:0000256" key="2">
    <source>
        <dbReference type="ARBA" id="ARBA00022670"/>
    </source>
</evidence>
<dbReference type="PRINTS" id="PR00834">
    <property type="entry name" value="PROTEASES2C"/>
</dbReference>
<keyword evidence="6" id="KW-0720">Serine protease</keyword>
<evidence type="ECO:0000256" key="1">
    <source>
        <dbReference type="ARBA" id="ARBA00010541"/>
    </source>
</evidence>